<dbReference type="Pfam" id="PF00583">
    <property type="entry name" value="Acetyltransf_1"/>
    <property type="match status" value="1"/>
</dbReference>
<dbReference type="HOGENOM" id="CLU_118578_0_0_0"/>
<proteinExistence type="predicted"/>
<name>A7HLV8_FERNB</name>
<dbReference type="SUPFAM" id="SSF55729">
    <property type="entry name" value="Acyl-CoA N-acyltransferases (Nat)"/>
    <property type="match status" value="1"/>
</dbReference>
<evidence type="ECO:0000259" key="1">
    <source>
        <dbReference type="PROSITE" id="PS51186"/>
    </source>
</evidence>
<sequence length="162" mass="18265">MPDLLVKLYELPKLAPIIEKLKAQGIEIKRPIGPEKYFVVEWVRKKFGNHWASETDMTFSNKPISSFIAIDTNKENKIIGFACYDATMRGFFGPTGVDPDYRGKGIGTALLLACLYDMFNVGYAYAVIGDAGPVDYYKKTVDAIEIENSEPGIYRHMIRNID</sequence>
<dbReference type="eggNOG" id="COG3153">
    <property type="taxonomic scope" value="Bacteria"/>
</dbReference>
<organism evidence="2 3">
    <name type="scientific">Fervidobacterium nodosum (strain ATCC 35602 / DSM 5306 / Rt17-B1)</name>
    <dbReference type="NCBI Taxonomy" id="381764"/>
    <lineage>
        <taxon>Bacteria</taxon>
        <taxon>Thermotogati</taxon>
        <taxon>Thermotogota</taxon>
        <taxon>Thermotogae</taxon>
        <taxon>Thermotogales</taxon>
        <taxon>Fervidobacteriaceae</taxon>
        <taxon>Fervidobacterium</taxon>
    </lineage>
</organism>
<evidence type="ECO:0000313" key="2">
    <source>
        <dbReference type="EMBL" id="ABS60891.1"/>
    </source>
</evidence>
<reference evidence="2 3" key="1">
    <citation type="submission" date="2007-07" db="EMBL/GenBank/DDBJ databases">
        <title>Complete sequence of Fervidobacterium nodosum Rt17-B1.</title>
        <authorList>
            <consortium name="US DOE Joint Genome Institute"/>
            <person name="Copeland A."/>
            <person name="Lucas S."/>
            <person name="Lapidus A."/>
            <person name="Barry K."/>
            <person name="Glavina del Rio T."/>
            <person name="Dalin E."/>
            <person name="Tice H."/>
            <person name="Pitluck S."/>
            <person name="Saunders E."/>
            <person name="Brettin T."/>
            <person name="Bruce D."/>
            <person name="Detter J.C."/>
            <person name="Han C."/>
            <person name="Schmutz J."/>
            <person name="Larimer F."/>
            <person name="Land M."/>
            <person name="Hauser L."/>
            <person name="Kyrpides N."/>
            <person name="Mikhailova N."/>
            <person name="Nelson K."/>
            <person name="Gogarten J.P."/>
            <person name="Noll K."/>
            <person name="Richardson P."/>
        </authorList>
    </citation>
    <scope>NUCLEOTIDE SEQUENCE [LARGE SCALE GENOMIC DNA]</scope>
    <source>
        <strain evidence="3">ATCC 35602 / DSM 5306 / Rt17-B1</strain>
    </source>
</reference>
<dbReference type="OrthoDB" id="4016818at2"/>
<dbReference type="PROSITE" id="PS51186">
    <property type="entry name" value="GNAT"/>
    <property type="match status" value="1"/>
</dbReference>
<dbReference type="Gene3D" id="3.40.630.30">
    <property type="match status" value="1"/>
</dbReference>
<dbReference type="Proteomes" id="UP000002415">
    <property type="component" value="Chromosome"/>
</dbReference>
<accession>A7HLV8</accession>
<keyword evidence="2" id="KW-0808">Transferase</keyword>
<dbReference type="RefSeq" id="WP_011994205.1">
    <property type="nucleotide sequence ID" value="NC_009718.1"/>
</dbReference>
<dbReference type="InterPro" id="IPR016181">
    <property type="entry name" value="Acyl_CoA_acyltransferase"/>
</dbReference>
<dbReference type="AlphaFoldDB" id="A7HLV8"/>
<keyword evidence="3" id="KW-1185">Reference proteome</keyword>
<dbReference type="InterPro" id="IPR000182">
    <property type="entry name" value="GNAT_dom"/>
</dbReference>
<dbReference type="EMBL" id="CP000771">
    <property type="protein sequence ID" value="ABS60891.1"/>
    <property type="molecule type" value="Genomic_DNA"/>
</dbReference>
<reference evidence="2 3" key="2">
    <citation type="journal article" date="2009" name="Proc. Natl. Acad. Sci. U.S.A.">
        <title>On the chimeric nature, thermophilic origin, and phylogenetic placement of the Thermotogales.</title>
        <authorList>
            <person name="Zhaxybayeva O."/>
            <person name="Swithers K.S."/>
            <person name="Lapierre P."/>
            <person name="Fournier G.P."/>
            <person name="Bickhart D.M."/>
            <person name="DeBoy R.T."/>
            <person name="Nelson K.E."/>
            <person name="Nesbo C.L."/>
            <person name="Doolittle W.F."/>
            <person name="Gogarten J.P."/>
            <person name="Noll K.M."/>
        </authorList>
    </citation>
    <scope>NUCLEOTIDE SEQUENCE [LARGE SCALE GENOMIC DNA]</scope>
    <source>
        <strain evidence="3">ATCC 35602 / DSM 5306 / Rt17-B1</strain>
    </source>
</reference>
<dbReference type="GO" id="GO:0016747">
    <property type="term" value="F:acyltransferase activity, transferring groups other than amino-acyl groups"/>
    <property type="evidence" value="ECO:0007669"/>
    <property type="project" value="InterPro"/>
</dbReference>
<feature type="domain" description="N-acetyltransferase" evidence="1">
    <location>
        <begin position="26"/>
        <end position="162"/>
    </location>
</feature>
<evidence type="ECO:0000313" key="3">
    <source>
        <dbReference type="Proteomes" id="UP000002415"/>
    </source>
</evidence>
<protein>
    <submittedName>
        <fullName evidence="2">GCN5-related N-acetyltransferase</fullName>
    </submittedName>
</protein>
<gene>
    <name evidence="2" type="ordered locus">Fnod_1042</name>
</gene>
<dbReference type="KEGG" id="fno:Fnod_1042"/>
<dbReference type="STRING" id="381764.Fnod_1042"/>
<dbReference type="CDD" id="cd04301">
    <property type="entry name" value="NAT_SF"/>
    <property type="match status" value="1"/>
</dbReference>